<evidence type="ECO:0000313" key="14">
    <source>
        <dbReference type="RefSeq" id="XP_020086349.1"/>
    </source>
</evidence>
<evidence type="ECO:0000259" key="9">
    <source>
        <dbReference type="Pfam" id="PF00931"/>
    </source>
</evidence>
<dbReference type="Pfam" id="PF25019">
    <property type="entry name" value="LRR_R13L1-DRL21"/>
    <property type="match status" value="1"/>
</dbReference>
<keyword evidence="2" id="KW-0433">Leucine-rich repeat</keyword>
<evidence type="ECO:0000256" key="8">
    <source>
        <dbReference type="SAM" id="SignalP"/>
    </source>
</evidence>
<keyword evidence="3" id="KW-0677">Repeat</keyword>
<dbReference type="InterPro" id="IPR032675">
    <property type="entry name" value="LRR_dom_sf"/>
</dbReference>
<dbReference type="GO" id="GO:0002758">
    <property type="term" value="P:innate immune response-activating signaling pathway"/>
    <property type="evidence" value="ECO:0007669"/>
    <property type="project" value="UniProtKB-ARBA"/>
</dbReference>
<dbReference type="GO" id="GO:0043531">
    <property type="term" value="F:ADP binding"/>
    <property type="evidence" value="ECO:0007669"/>
    <property type="project" value="InterPro"/>
</dbReference>
<dbReference type="OrthoDB" id="594794at2759"/>
<dbReference type="Gene3D" id="1.20.5.4130">
    <property type="match status" value="1"/>
</dbReference>
<dbReference type="Pfam" id="PF18052">
    <property type="entry name" value="Rx_N"/>
    <property type="match status" value="1"/>
</dbReference>
<feature type="chain" id="PRO_5028484586" evidence="8">
    <location>
        <begin position="20"/>
        <end position="1043"/>
    </location>
</feature>
<feature type="domain" description="Disease resistance protein winged helix" evidence="11">
    <location>
        <begin position="453"/>
        <end position="524"/>
    </location>
</feature>
<dbReference type="InterPro" id="IPR027417">
    <property type="entry name" value="P-loop_NTPase"/>
</dbReference>
<feature type="signal peptide" evidence="8">
    <location>
        <begin position="1"/>
        <end position="19"/>
    </location>
</feature>
<dbReference type="PRINTS" id="PR00364">
    <property type="entry name" value="DISEASERSIST"/>
</dbReference>
<dbReference type="Gene3D" id="1.10.10.10">
    <property type="entry name" value="Winged helix-like DNA-binding domain superfamily/Winged helix DNA-binding domain"/>
    <property type="match status" value="1"/>
</dbReference>
<dbReference type="PANTHER" id="PTHR36766:SF70">
    <property type="entry name" value="DISEASE RESISTANCE PROTEIN RGA4"/>
    <property type="match status" value="1"/>
</dbReference>
<dbReference type="Pfam" id="PF00931">
    <property type="entry name" value="NB-ARC"/>
    <property type="match status" value="1"/>
</dbReference>
<keyword evidence="4" id="KW-0547">Nucleotide-binding</keyword>
<evidence type="ECO:0000256" key="6">
    <source>
        <dbReference type="ARBA" id="ARBA00022840"/>
    </source>
</evidence>
<dbReference type="Gene3D" id="3.80.10.10">
    <property type="entry name" value="Ribonuclease Inhibitor"/>
    <property type="match status" value="1"/>
</dbReference>
<keyword evidence="8" id="KW-0732">Signal</keyword>
<comment type="similarity">
    <text evidence="1">Belongs to the disease resistance NB-LRR family.</text>
</comment>
<dbReference type="InterPro" id="IPR041118">
    <property type="entry name" value="Rx_N"/>
</dbReference>
<name>A0A6P5ES10_ANACO</name>
<evidence type="ECO:0000256" key="4">
    <source>
        <dbReference type="ARBA" id="ARBA00022741"/>
    </source>
</evidence>
<dbReference type="GO" id="GO:0005524">
    <property type="term" value="F:ATP binding"/>
    <property type="evidence" value="ECO:0007669"/>
    <property type="project" value="UniProtKB-KW"/>
</dbReference>
<feature type="domain" description="R13L1/DRL21-like LRR repeat region" evidence="12">
    <location>
        <begin position="744"/>
        <end position="882"/>
    </location>
</feature>
<dbReference type="PANTHER" id="PTHR36766">
    <property type="entry name" value="PLANT BROAD-SPECTRUM MILDEW RESISTANCE PROTEIN RPW8"/>
    <property type="match status" value="1"/>
</dbReference>
<dbReference type="GeneID" id="109708867"/>
<keyword evidence="5" id="KW-0611">Plant defense</keyword>
<reference evidence="13" key="1">
    <citation type="journal article" date="2015" name="Nat. Genet.">
        <title>The pineapple genome and the evolution of CAM photosynthesis.</title>
        <authorList>
            <person name="Ming R."/>
            <person name="VanBuren R."/>
            <person name="Wai C.M."/>
            <person name="Tang H."/>
            <person name="Schatz M.C."/>
            <person name="Bowers J.E."/>
            <person name="Lyons E."/>
            <person name="Wang M.L."/>
            <person name="Chen J."/>
            <person name="Biggers E."/>
            <person name="Zhang J."/>
            <person name="Huang L."/>
            <person name="Zhang L."/>
            <person name="Miao W."/>
            <person name="Zhang J."/>
            <person name="Ye Z."/>
            <person name="Miao C."/>
            <person name="Lin Z."/>
            <person name="Wang H."/>
            <person name="Zhou H."/>
            <person name="Yim W.C."/>
            <person name="Priest H.D."/>
            <person name="Zheng C."/>
            <person name="Woodhouse M."/>
            <person name="Edger P.P."/>
            <person name="Guyot R."/>
            <person name="Guo H.B."/>
            <person name="Guo H."/>
            <person name="Zheng G."/>
            <person name="Singh R."/>
            <person name="Sharma A."/>
            <person name="Min X."/>
            <person name="Zheng Y."/>
            <person name="Lee H."/>
            <person name="Gurtowski J."/>
            <person name="Sedlazeck F.J."/>
            <person name="Harkess A."/>
            <person name="McKain M.R."/>
            <person name="Liao Z."/>
            <person name="Fang J."/>
            <person name="Liu J."/>
            <person name="Zhang X."/>
            <person name="Zhang Q."/>
            <person name="Hu W."/>
            <person name="Qin Y."/>
            <person name="Wang K."/>
            <person name="Chen L.Y."/>
            <person name="Shirley N."/>
            <person name="Lin Y.R."/>
            <person name="Liu L.Y."/>
            <person name="Hernandez A.G."/>
            <person name="Wright C.L."/>
            <person name="Bulone V."/>
            <person name="Tuskan G.A."/>
            <person name="Heath K."/>
            <person name="Zee F."/>
            <person name="Moore P.H."/>
            <person name="Sunkar R."/>
            <person name="Leebens-Mack J.H."/>
            <person name="Mockler T."/>
            <person name="Bennetzen J.L."/>
            <person name="Freeling M."/>
            <person name="Sankoff D."/>
            <person name="Paterson A.H."/>
            <person name="Zhu X."/>
            <person name="Yang X."/>
            <person name="Smith J.A."/>
            <person name="Cushman J.C."/>
            <person name="Paull R.E."/>
            <person name="Yu Q."/>
        </authorList>
    </citation>
    <scope>NUCLEOTIDE SEQUENCE [LARGE SCALE GENOMIC DNA]</scope>
    <source>
        <strain evidence="13">cv. F153</strain>
    </source>
</reference>
<feature type="domain" description="NB-ARC" evidence="9">
    <location>
        <begin position="194"/>
        <end position="366"/>
    </location>
</feature>
<dbReference type="GO" id="GO:0009626">
    <property type="term" value="P:plant-type hypersensitive response"/>
    <property type="evidence" value="ECO:0007669"/>
    <property type="project" value="UniProtKB-ARBA"/>
</dbReference>
<keyword evidence="6" id="KW-0067">ATP-binding</keyword>
<dbReference type="SUPFAM" id="SSF52058">
    <property type="entry name" value="L domain-like"/>
    <property type="match status" value="1"/>
</dbReference>
<sequence length="1043" mass="116869">MAAALLTSLASLTARLLSASSSSSFRAGNPAAATAAVAAELQNLRAVLRGIRALLADAEERETREESVMLWLLELRQVAFDADDILSDFDHALLRSPPPDRNSRKRKHCQDERTEQEDYAISFPPHPPPVLDASFARDILKRIKEVMARFDGINRDRTALRLREEDGPAKPETHVLPRQTTSAAADLSRICGREEEKRKVISAMLADGGGEKKVVSIVAMGGMGKTTLAKLVYNDGRVEKQFGMRCWVWVSQSCDERALLKAIIENASCGGRCDLTEMSDLLTTLNRLIARQRFLLVLDDVWDAERIGLTAILDSVLSAGADGSAVLITTRNEAVAAVAAGGAQLMIKLGGLSTGHSWELFCRCAFGDGGRDPPPELAATGRAIVDKCRGVPLVVAVVAGMLYLETRLDYWDEVLNNVVWDFEEAEESVLRVLRLSYKNLPAPLKPCFSYCALFPKGHLFEMDCLVRMWVAQGFIQVDDLALIEETGREYVFDLMQRSLFQRYAEHIAVDECYFTVHDLIHDLARTILGTEAVTAELEASTDANCTRFCTTSSSYVRHLSATIGVETRLSQLTLEPDCKPDALRSFLIWSGNRTSYVPKFGAYEILLVLNFQRDLFEKPHMQYLRVLDLSICKIPELPESIGGLKHLRYLGLACTDIKRLPRSVSNLCYLQTLDLRYCERLVELPSDISRLTNLRHLVHGVIYKMLDGPVISISKMPAGIGRLSALQTLPLFLASRESGSAGVDELKELNDLRGELVIAGLQCIRGKRIGEAKKAELNKKKHITYLIFRWDLNYDDFDKNKEGSSQESQFKDDEDVLESLRPHISIRTLEIERYAGSRFPSWMVDISFENLVQVRLVDCNNCAYLPALGQLPSLRELEMLGMNKITRIGEEFFGDKGVIFPSLQRLLIMGMHRWEEWSFSRKEREILPRLHELSILECRKITSLSLYDLGMLKKLRVSYCGKLEKIDGLESCLVAIEEKGRTSNRAGLAVEEKGRTTDHAETSRSAELREVGLSERQRLPAALEYIDIDGCPLLPKISIEPHK</sequence>
<dbReference type="SUPFAM" id="SSF52540">
    <property type="entry name" value="P-loop containing nucleoside triphosphate hydrolases"/>
    <property type="match status" value="1"/>
</dbReference>
<evidence type="ECO:0000256" key="5">
    <source>
        <dbReference type="ARBA" id="ARBA00022821"/>
    </source>
</evidence>
<protein>
    <submittedName>
        <fullName evidence="14">Disease resistance RPP13-like protein 1</fullName>
    </submittedName>
</protein>
<dbReference type="Gene3D" id="3.40.50.300">
    <property type="entry name" value="P-loop containing nucleotide triphosphate hydrolases"/>
    <property type="match status" value="1"/>
</dbReference>
<dbReference type="InterPro" id="IPR042197">
    <property type="entry name" value="Apaf_helical"/>
</dbReference>
<evidence type="ECO:0000259" key="12">
    <source>
        <dbReference type="Pfam" id="PF25019"/>
    </source>
</evidence>
<dbReference type="GO" id="GO:0042742">
    <property type="term" value="P:defense response to bacterium"/>
    <property type="evidence" value="ECO:0007669"/>
    <property type="project" value="UniProtKB-ARBA"/>
</dbReference>
<dbReference type="InterPro" id="IPR056789">
    <property type="entry name" value="LRR_R13L1-DRL21"/>
</dbReference>
<dbReference type="Gene3D" id="1.10.8.430">
    <property type="entry name" value="Helical domain of apoptotic protease-activating factors"/>
    <property type="match status" value="1"/>
</dbReference>
<dbReference type="AlphaFoldDB" id="A0A6P5ES10"/>
<evidence type="ECO:0000259" key="10">
    <source>
        <dbReference type="Pfam" id="PF18052"/>
    </source>
</evidence>
<evidence type="ECO:0000256" key="1">
    <source>
        <dbReference type="ARBA" id="ARBA00008894"/>
    </source>
</evidence>
<evidence type="ECO:0000259" key="11">
    <source>
        <dbReference type="Pfam" id="PF23559"/>
    </source>
</evidence>
<evidence type="ECO:0000256" key="3">
    <source>
        <dbReference type="ARBA" id="ARBA00022737"/>
    </source>
</evidence>
<evidence type="ECO:0000256" key="7">
    <source>
        <dbReference type="SAM" id="MobiDB-lite"/>
    </source>
</evidence>
<dbReference type="Pfam" id="PF23559">
    <property type="entry name" value="WHD_DRP"/>
    <property type="match status" value="1"/>
</dbReference>
<proteinExistence type="inferred from homology"/>
<dbReference type="Proteomes" id="UP000515123">
    <property type="component" value="Linkage group 4"/>
</dbReference>
<feature type="region of interest" description="Disordered" evidence="7">
    <location>
        <begin position="985"/>
        <end position="1006"/>
    </location>
</feature>
<evidence type="ECO:0000256" key="2">
    <source>
        <dbReference type="ARBA" id="ARBA00022614"/>
    </source>
</evidence>
<organism evidence="13 14">
    <name type="scientific">Ananas comosus</name>
    <name type="common">Pineapple</name>
    <name type="synonym">Ananas ananas</name>
    <dbReference type="NCBI Taxonomy" id="4615"/>
    <lineage>
        <taxon>Eukaryota</taxon>
        <taxon>Viridiplantae</taxon>
        <taxon>Streptophyta</taxon>
        <taxon>Embryophyta</taxon>
        <taxon>Tracheophyta</taxon>
        <taxon>Spermatophyta</taxon>
        <taxon>Magnoliopsida</taxon>
        <taxon>Liliopsida</taxon>
        <taxon>Poales</taxon>
        <taxon>Bromeliaceae</taxon>
        <taxon>Bromelioideae</taxon>
        <taxon>Ananas</taxon>
    </lineage>
</organism>
<dbReference type="InterPro" id="IPR058922">
    <property type="entry name" value="WHD_DRP"/>
</dbReference>
<evidence type="ECO:0000313" key="13">
    <source>
        <dbReference type="Proteomes" id="UP000515123"/>
    </source>
</evidence>
<dbReference type="InterPro" id="IPR036388">
    <property type="entry name" value="WH-like_DNA-bd_sf"/>
</dbReference>
<accession>A0A6P5ES10</accession>
<dbReference type="InterPro" id="IPR002182">
    <property type="entry name" value="NB-ARC"/>
</dbReference>
<reference evidence="14" key="2">
    <citation type="submission" date="2025-08" db="UniProtKB">
        <authorList>
            <consortium name="RefSeq"/>
        </authorList>
    </citation>
    <scope>IDENTIFICATION</scope>
    <source>
        <tissue evidence="14">Leaf</tissue>
    </source>
</reference>
<dbReference type="FunFam" id="1.10.10.10:FF:000322">
    <property type="entry name" value="Probable disease resistance protein At1g63360"/>
    <property type="match status" value="1"/>
</dbReference>
<feature type="compositionally biased region" description="Basic and acidic residues" evidence="7">
    <location>
        <begin position="990"/>
        <end position="1006"/>
    </location>
</feature>
<dbReference type="RefSeq" id="XP_020086349.1">
    <property type="nucleotide sequence ID" value="XM_020230760.1"/>
</dbReference>
<feature type="region of interest" description="Disordered" evidence="7">
    <location>
        <begin position="92"/>
        <end position="125"/>
    </location>
</feature>
<feature type="domain" description="Disease resistance N-terminal" evidence="10">
    <location>
        <begin position="31"/>
        <end position="103"/>
    </location>
</feature>
<gene>
    <name evidence="14" type="primary">LOC109708867</name>
</gene>
<keyword evidence="13" id="KW-1185">Reference proteome</keyword>
<dbReference type="Gramene" id="Aco015021.1.mrna1">
    <property type="protein sequence ID" value="Aco015021.1.mrna1"/>
    <property type="gene ID" value="Aco015021.1.path1"/>
</dbReference>